<dbReference type="SUPFAM" id="SSF52467">
    <property type="entry name" value="DHS-like NAD/FAD-binding domain"/>
    <property type="match status" value="1"/>
</dbReference>
<gene>
    <name evidence="12" type="ORF">KP79_PYT05701</name>
</gene>
<comment type="similarity">
    <text evidence="7">Belongs to the sirtuin family. Class IV subfamily.</text>
</comment>
<dbReference type="Proteomes" id="UP000242188">
    <property type="component" value="Unassembled WGS sequence"/>
</dbReference>
<dbReference type="GO" id="GO:0017136">
    <property type="term" value="F:histone deacetylase activity, NAD-dependent"/>
    <property type="evidence" value="ECO:0007669"/>
    <property type="project" value="TreeGrafter"/>
</dbReference>
<dbReference type="GO" id="GO:0005634">
    <property type="term" value="C:nucleus"/>
    <property type="evidence" value="ECO:0007669"/>
    <property type="project" value="TreeGrafter"/>
</dbReference>
<keyword evidence="13" id="KW-1185">Reference proteome</keyword>
<evidence type="ECO:0000256" key="8">
    <source>
        <dbReference type="ARBA" id="ARBA00041832"/>
    </source>
</evidence>
<dbReference type="InterPro" id="IPR050134">
    <property type="entry name" value="NAD-dep_sirtuin_deacylases"/>
</dbReference>
<evidence type="ECO:0000313" key="12">
    <source>
        <dbReference type="EMBL" id="OWF49786.1"/>
    </source>
</evidence>
<accession>A0A210QM18</accession>
<keyword evidence="6" id="KW-0520">NAD</keyword>
<dbReference type="GO" id="GO:0070403">
    <property type="term" value="F:NAD+ binding"/>
    <property type="evidence" value="ECO:0007669"/>
    <property type="project" value="InterPro"/>
</dbReference>
<feature type="domain" description="Deacetylase sirtuin-type" evidence="11">
    <location>
        <begin position="128"/>
        <end position="406"/>
    </location>
</feature>
<feature type="binding site" evidence="10">
    <location>
        <position position="253"/>
    </location>
    <ligand>
        <name>Zn(2+)</name>
        <dbReference type="ChEBI" id="CHEBI:29105"/>
    </ligand>
</feature>
<evidence type="ECO:0000256" key="5">
    <source>
        <dbReference type="ARBA" id="ARBA00022833"/>
    </source>
</evidence>
<sequence length="429" mass="47849">MASASLLNNSNCCLKTCKNKGLKPSDNKVHVRAPYQNKESGLEAREDEMLAVWDGNGEAKFHMKCWKIIREAAARKTNNNNMANGNHVTNNNNHVTVGNQVTSNIHVTELEKLLVAEASMTVEFYNSDVMLKREAKRIASMLKKCKYSVVFTGAGISTPTGVEDYRGINGKWTNQDRNNGCQASAATAKRRGPRLEDIRPTYTHEALTKLLDMGQVKHVISQNTDGLHRLSGIPKERLSELHGNCFIEKCEVCDTRCELRHGYHKGATDASVPSSVCEMCKCNHRTGRRCAEKDCSGYMRSTVINFGDRLEEEVLSGAVNQAETATFVLVLGSSLYVSPANSLIQMGKEPLRLAICNRQVTDFDVKCFELDSSGNQLGSRVFSDCDALIREVMKCLMGPDDHELWEDGRADRMKNYDSQRIQSGRQRNV</sequence>
<evidence type="ECO:0000256" key="9">
    <source>
        <dbReference type="ARBA" id="ARBA00043038"/>
    </source>
</evidence>
<keyword evidence="2" id="KW-0597">Phosphoprotein</keyword>
<dbReference type="PROSITE" id="PS50305">
    <property type="entry name" value="SIRTUIN"/>
    <property type="match status" value="1"/>
</dbReference>
<feature type="binding site" evidence="10">
    <location>
        <position position="250"/>
    </location>
    <ligand>
        <name>Zn(2+)</name>
        <dbReference type="ChEBI" id="CHEBI:29105"/>
    </ligand>
</feature>
<feature type="active site" description="Proton acceptor" evidence="10">
    <location>
        <position position="242"/>
    </location>
</feature>
<dbReference type="AlphaFoldDB" id="A0A210QM18"/>
<evidence type="ECO:0000256" key="6">
    <source>
        <dbReference type="ARBA" id="ARBA00023027"/>
    </source>
</evidence>
<dbReference type="Gene3D" id="2.20.28.200">
    <property type="match status" value="1"/>
</dbReference>
<dbReference type="STRING" id="6573.A0A210QM18"/>
<evidence type="ECO:0000259" key="11">
    <source>
        <dbReference type="PROSITE" id="PS50305"/>
    </source>
</evidence>
<protein>
    <recommendedName>
        <fullName evidence="9">Regulatory protein SIR2 homolog 7</fullName>
    </recommendedName>
    <alternativeName>
        <fullName evidence="8">SIR2-like protein 7</fullName>
    </alternativeName>
</protein>
<dbReference type="OrthoDB" id="2919105at2759"/>
<comment type="caution">
    <text evidence="12">The sequence shown here is derived from an EMBL/GenBank/DDBJ whole genome shotgun (WGS) entry which is preliminary data.</text>
</comment>
<dbReference type="Gene3D" id="3.40.50.1220">
    <property type="entry name" value="TPP-binding domain"/>
    <property type="match status" value="1"/>
</dbReference>
<keyword evidence="4 10" id="KW-0479">Metal-binding</keyword>
<proteinExistence type="inferred from homology"/>
<evidence type="ECO:0000256" key="10">
    <source>
        <dbReference type="PROSITE-ProRule" id="PRU00236"/>
    </source>
</evidence>
<evidence type="ECO:0000256" key="3">
    <source>
        <dbReference type="ARBA" id="ARBA00022679"/>
    </source>
</evidence>
<dbReference type="InterPro" id="IPR029035">
    <property type="entry name" value="DHS-like_NAD/FAD-binding_dom"/>
</dbReference>
<evidence type="ECO:0000313" key="13">
    <source>
        <dbReference type="Proteomes" id="UP000242188"/>
    </source>
</evidence>
<evidence type="ECO:0000256" key="2">
    <source>
        <dbReference type="ARBA" id="ARBA00022553"/>
    </source>
</evidence>
<evidence type="ECO:0000256" key="7">
    <source>
        <dbReference type="ARBA" id="ARBA00038170"/>
    </source>
</evidence>
<name>A0A210QM18_MIZYE</name>
<reference evidence="12 13" key="1">
    <citation type="journal article" date="2017" name="Nat. Ecol. Evol.">
        <title>Scallop genome provides insights into evolution of bilaterian karyotype and development.</title>
        <authorList>
            <person name="Wang S."/>
            <person name="Zhang J."/>
            <person name="Jiao W."/>
            <person name="Li J."/>
            <person name="Xun X."/>
            <person name="Sun Y."/>
            <person name="Guo X."/>
            <person name="Huan P."/>
            <person name="Dong B."/>
            <person name="Zhang L."/>
            <person name="Hu X."/>
            <person name="Sun X."/>
            <person name="Wang J."/>
            <person name="Zhao C."/>
            <person name="Wang Y."/>
            <person name="Wang D."/>
            <person name="Huang X."/>
            <person name="Wang R."/>
            <person name="Lv J."/>
            <person name="Li Y."/>
            <person name="Zhang Z."/>
            <person name="Liu B."/>
            <person name="Lu W."/>
            <person name="Hui Y."/>
            <person name="Liang J."/>
            <person name="Zhou Z."/>
            <person name="Hou R."/>
            <person name="Li X."/>
            <person name="Liu Y."/>
            <person name="Li H."/>
            <person name="Ning X."/>
            <person name="Lin Y."/>
            <person name="Zhao L."/>
            <person name="Xing Q."/>
            <person name="Dou J."/>
            <person name="Li Y."/>
            <person name="Mao J."/>
            <person name="Guo H."/>
            <person name="Dou H."/>
            <person name="Li T."/>
            <person name="Mu C."/>
            <person name="Jiang W."/>
            <person name="Fu Q."/>
            <person name="Fu X."/>
            <person name="Miao Y."/>
            <person name="Liu J."/>
            <person name="Yu Q."/>
            <person name="Li R."/>
            <person name="Liao H."/>
            <person name="Li X."/>
            <person name="Kong Y."/>
            <person name="Jiang Z."/>
            <person name="Chourrout D."/>
            <person name="Li R."/>
            <person name="Bao Z."/>
        </authorList>
    </citation>
    <scope>NUCLEOTIDE SEQUENCE [LARGE SCALE GENOMIC DNA]</scope>
    <source>
        <strain evidence="12 13">PY_sf001</strain>
    </source>
</reference>
<keyword evidence="5 10" id="KW-0862">Zinc</keyword>
<comment type="cofactor">
    <cofactor evidence="1">
        <name>Zn(2+)</name>
        <dbReference type="ChEBI" id="CHEBI:29105"/>
    </cofactor>
</comment>
<keyword evidence="3" id="KW-0808">Transferase</keyword>
<feature type="binding site" evidence="10">
    <location>
        <position position="295"/>
    </location>
    <ligand>
        <name>Zn(2+)</name>
        <dbReference type="ChEBI" id="CHEBI:29105"/>
    </ligand>
</feature>
<organism evidence="12 13">
    <name type="scientific">Mizuhopecten yessoensis</name>
    <name type="common">Japanese scallop</name>
    <name type="synonym">Patinopecten yessoensis</name>
    <dbReference type="NCBI Taxonomy" id="6573"/>
    <lineage>
        <taxon>Eukaryota</taxon>
        <taxon>Metazoa</taxon>
        <taxon>Spiralia</taxon>
        <taxon>Lophotrochozoa</taxon>
        <taxon>Mollusca</taxon>
        <taxon>Bivalvia</taxon>
        <taxon>Autobranchia</taxon>
        <taxon>Pteriomorphia</taxon>
        <taxon>Pectinida</taxon>
        <taxon>Pectinoidea</taxon>
        <taxon>Pectinidae</taxon>
        <taxon>Mizuhopecten</taxon>
    </lineage>
</organism>
<dbReference type="InterPro" id="IPR026590">
    <property type="entry name" value="Ssirtuin_cat_dom"/>
</dbReference>
<evidence type="ECO:0000256" key="4">
    <source>
        <dbReference type="ARBA" id="ARBA00022723"/>
    </source>
</evidence>
<dbReference type="EMBL" id="NEDP02002941">
    <property type="protein sequence ID" value="OWF49786.1"/>
    <property type="molecule type" value="Genomic_DNA"/>
</dbReference>
<dbReference type="GO" id="GO:0046872">
    <property type="term" value="F:metal ion binding"/>
    <property type="evidence" value="ECO:0007669"/>
    <property type="project" value="UniProtKB-KW"/>
</dbReference>
<dbReference type="Pfam" id="PF02146">
    <property type="entry name" value="SIR2"/>
    <property type="match status" value="1"/>
</dbReference>
<dbReference type="PANTHER" id="PTHR11085">
    <property type="entry name" value="NAD-DEPENDENT PROTEIN DEACYLASE SIRTUIN-5, MITOCHONDRIAL-RELATED"/>
    <property type="match status" value="1"/>
</dbReference>
<evidence type="ECO:0000256" key="1">
    <source>
        <dbReference type="ARBA" id="ARBA00001947"/>
    </source>
</evidence>
<feature type="binding site" evidence="10">
    <location>
        <position position="290"/>
    </location>
    <ligand>
        <name>Zn(2+)</name>
        <dbReference type="ChEBI" id="CHEBI:29105"/>
    </ligand>
</feature>
<dbReference type="InterPro" id="IPR003000">
    <property type="entry name" value="Sirtuin"/>
</dbReference>
<dbReference type="PANTHER" id="PTHR11085:SF1">
    <property type="entry name" value="NAD-DEPENDENT PROTEIN DEACETYLASE SIRTUIN-7"/>
    <property type="match status" value="1"/>
</dbReference>